<dbReference type="InterPro" id="IPR007219">
    <property type="entry name" value="XnlR_reg_dom"/>
</dbReference>
<evidence type="ECO:0000256" key="2">
    <source>
        <dbReference type="SAM" id="MobiDB-lite"/>
    </source>
</evidence>
<reference evidence="4" key="1">
    <citation type="submission" date="2021-05" db="EMBL/GenBank/DDBJ databases">
        <authorList>
            <person name="Stam R."/>
        </authorList>
    </citation>
    <scope>NUCLEOTIDE SEQUENCE</scope>
    <source>
        <strain evidence="4">CS162</strain>
    </source>
</reference>
<dbReference type="SMART" id="SM00906">
    <property type="entry name" value="Fungal_trans"/>
    <property type="match status" value="1"/>
</dbReference>
<dbReference type="AlphaFoldDB" id="A0A8J2HV40"/>
<feature type="compositionally biased region" description="Basic and acidic residues" evidence="2">
    <location>
        <begin position="9"/>
        <end position="25"/>
    </location>
</feature>
<gene>
    <name evidence="4" type="ORF">ALTATR162_LOCUS2182</name>
</gene>
<dbReference type="GO" id="GO:0003677">
    <property type="term" value="F:DNA binding"/>
    <property type="evidence" value="ECO:0007669"/>
    <property type="project" value="InterPro"/>
</dbReference>
<dbReference type="GO" id="GO:0006351">
    <property type="term" value="P:DNA-templated transcription"/>
    <property type="evidence" value="ECO:0007669"/>
    <property type="project" value="InterPro"/>
</dbReference>
<dbReference type="OrthoDB" id="5296287at2759"/>
<comment type="caution">
    <text evidence="4">The sequence shown here is derived from an EMBL/GenBank/DDBJ whole genome shotgun (WGS) entry which is preliminary data.</text>
</comment>
<dbReference type="PANTHER" id="PTHR47654">
    <property type="entry name" value="ZN(II)2CYS6 TRANSCRIPTION FACTOR (EUROFUNG)-RELATED"/>
    <property type="match status" value="1"/>
</dbReference>
<dbReference type="Pfam" id="PF04082">
    <property type="entry name" value="Fungal_trans"/>
    <property type="match status" value="1"/>
</dbReference>
<sequence>MPYAALRGSEGDSSKRSDAPYERQKQPAGAGPLSNYCFYLDNTDVNIDIDDPDVVPPVEIAIKLFESYQVAVHDPFRILDSSFEEQLQTYYRVSQRGGTTNVCVKWKAILNLVFAIGARFSHLVGDDWRADGGDHHVYMSRAVYFLGLNQTTTLICAPDISLIRATGLLSFYHLTIGYVNRAWYVIGMSIRYAQAAGLHLRNEDPSVPTSRKNALAQLWWALHSIECVLTSVTGRPRVIARKDCTVSLPTTVMGGYTPESNSPPEGSSPRSNPILPALSSAQSQVRRFPNSVETATNPDSFVNAYVRLDLIQHKILSNLYSARPAIHSWKRMQKEISSLTTELNEWALQALPHGSFSAASIAEPSLGREQSVLHFCYLSAKICITRPCLCRLDLHPKGQTEESAEFNWSTAEACVQAALDLALLLPEPINPQWIYEKGPWWSSVHIIMQAITVLLLELAQGAIHWPTDPSNIAICVEKLTQWLKAMKSKDVVSERAYNIVCKMLGKHEQSREDVATGQWAAEMAEQPYNEPSAASYMASQPYNDLDLQYLQETPCLDTYFNDDYYSQANSGNFDLNSLAWPLNEPPADFLFGQAQLPLFFGNHFMTDFDQGMDYYGLDGYTQHGQQPPQ</sequence>
<dbReference type="RefSeq" id="XP_043165719.1">
    <property type="nucleotide sequence ID" value="XM_043309784.1"/>
</dbReference>
<dbReference type="CDD" id="cd12148">
    <property type="entry name" value="fungal_TF_MHR"/>
    <property type="match status" value="1"/>
</dbReference>
<name>A0A8J2HV40_9PLEO</name>
<evidence type="ECO:0000259" key="3">
    <source>
        <dbReference type="SMART" id="SM00906"/>
    </source>
</evidence>
<evidence type="ECO:0000256" key="1">
    <source>
        <dbReference type="ARBA" id="ARBA00023242"/>
    </source>
</evidence>
<evidence type="ECO:0000313" key="4">
    <source>
        <dbReference type="EMBL" id="CAG5148309.1"/>
    </source>
</evidence>
<dbReference type="PANTHER" id="PTHR47654:SF5">
    <property type="entry name" value="TRANSCRIPTION FACTOR DOMAIN-CONTAINING PROTEIN"/>
    <property type="match status" value="1"/>
</dbReference>
<protein>
    <recommendedName>
        <fullName evidence="3">Xylanolytic transcriptional activator regulatory domain-containing protein</fullName>
    </recommendedName>
</protein>
<organism evidence="4 5">
    <name type="scientific">Alternaria atra</name>
    <dbReference type="NCBI Taxonomy" id="119953"/>
    <lineage>
        <taxon>Eukaryota</taxon>
        <taxon>Fungi</taxon>
        <taxon>Dikarya</taxon>
        <taxon>Ascomycota</taxon>
        <taxon>Pezizomycotina</taxon>
        <taxon>Dothideomycetes</taxon>
        <taxon>Pleosporomycetidae</taxon>
        <taxon>Pleosporales</taxon>
        <taxon>Pleosporineae</taxon>
        <taxon>Pleosporaceae</taxon>
        <taxon>Alternaria</taxon>
        <taxon>Alternaria sect. Ulocladioides</taxon>
    </lineage>
</organism>
<dbReference type="InterPro" id="IPR053230">
    <property type="entry name" value="Trans_reg_galc"/>
</dbReference>
<feature type="region of interest" description="Disordered" evidence="2">
    <location>
        <begin position="252"/>
        <end position="275"/>
    </location>
</feature>
<evidence type="ECO:0000313" key="5">
    <source>
        <dbReference type="Proteomes" id="UP000676310"/>
    </source>
</evidence>
<feature type="compositionally biased region" description="Low complexity" evidence="2">
    <location>
        <begin position="258"/>
        <end position="273"/>
    </location>
</feature>
<accession>A0A8J2HV40</accession>
<feature type="region of interest" description="Disordered" evidence="2">
    <location>
        <begin position="1"/>
        <end position="29"/>
    </location>
</feature>
<keyword evidence="1" id="KW-0539">Nucleus</keyword>
<dbReference type="Proteomes" id="UP000676310">
    <property type="component" value="Unassembled WGS sequence"/>
</dbReference>
<feature type="domain" description="Xylanolytic transcriptional activator regulatory" evidence="3">
    <location>
        <begin position="182"/>
        <end position="255"/>
    </location>
</feature>
<dbReference type="GeneID" id="67013599"/>
<keyword evidence="5" id="KW-1185">Reference proteome</keyword>
<proteinExistence type="predicted"/>
<dbReference type="GO" id="GO:0008270">
    <property type="term" value="F:zinc ion binding"/>
    <property type="evidence" value="ECO:0007669"/>
    <property type="project" value="InterPro"/>
</dbReference>
<dbReference type="EMBL" id="CAJRGZ010000015">
    <property type="protein sequence ID" value="CAG5148309.1"/>
    <property type="molecule type" value="Genomic_DNA"/>
</dbReference>